<proteinExistence type="predicted"/>
<evidence type="ECO:0000256" key="1">
    <source>
        <dbReference type="SAM" id="Coils"/>
    </source>
</evidence>
<organism evidence="2 3">
    <name type="scientific">Parabacteroides goldsteinii DSM 19448 = WAL 12034</name>
    <dbReference type="NCBI Taxonomy" id="927665"/>
    <lineage>
        <taxon>Bacteria</taxon>
        <taxon>Pseudomonadati</taxon>
        <taxon>Bacteroidota</taxon>
        <taxon>Bacteroidia</taxon>
        <taxon>Bacteroidales</taxon>
        <taxon>Tannerellaceae</taxon>
        <taxon>Parabacteroides</taxon>
    </lineage>
</organism>
<protein>
    <recommendedName>
        <fullName evidence="4">Lipoprotein</fullName>
    </recommendedName>
</protein>
<dbReference type="HOGENOM" id="CLU_082367_0_0_10"/>
<dbReference type="STRING" id="927665.HMPREF1535_00490"/>
<reference evidence="2 3" key="1">
    <citation type="submission" date="2013-04" db="EMBL/GenBank/DDBJ databases">
        <title>The Genome Sequence of Parabacteroides goldsteinii DSM 19448.</title>
        <authorList>
            <consortium name="The Broad Institute Genomics Platform"/>
            <person name="Earl A."/>
            <person name="Ward D."/>
            <person name="Feldgarden M."/>
            <person name="Gevers D."/>
            <person name="Martens E."/>
            <person name="Sakamoto M."/>
            <person name="Benno Y."/>
            <person name="Song Y."/>
            <person name="Liu C."/>
            <person name="Lee J."/>
            <person name="Bolanos M."/>
            <person name="Vaisanen M.L."/>
            <person name="Finegold S.M."/>
            <person name="Walker B."/>
            <person name="Young S."/>
            <person name="Zeng Q."/>
            <person name="Gargeya S."/>
            <person name="Fitzgerald M."/>
            <person name="Haas B."/>
            <person name="Abouelleil A."/>
            <person name="Allen A.W."/>
            <person name="Alvarado L."/>
            <person name="Arachchi H.M."/>
            <person name="Berlin A.M."/>
            <person name="Chapman S.B."/>
            <person name="Gainer-Dewar J."/>
            <person name="Goldberg J."/>
            <person name="Griggs A."/>
            <person name="Gujja S."/>
            <person name="Hansen M."/>
            <person name="Howarth C."/>
            <person name="Imamovic A."/>
            <person name="Ireland A."/>
            <person name="Larimer J."/>
            <person name="McCowan C."/>
            <person name="Murphy C."/>
            <person name="Pearson M."/>
            <person name="Poon T.W."/>
            <person name="Priest M."/>
            <person name="Roberts A."/>
            <person name="Saif S."/>
            <person name="Shea T."/>
            <person name="Sisk P."/>
            <person name="Sykes S."/>
            <person name="Wortman J."/>
            <person name="Nusbaum C."/>
            <person name="Birren B."/>
        </authorList>
    </citation>
    <scope>NUCLEOTIDE SEQUENCE [LARGE SCALE GENOMIC DNA]</scope>
    <source>
        <strain evidence="2 3">DSM 19448</strain>
    </source>
</reference>
<dbReference type="PROSITE" id="PS51257">
    <property type="entry name" value="PROKAR_LIPOPROTEIN"/>
    <property type="match status" value="1"/>
</dbReference>
<dbReference type="AlphaFoldDB" id="A0A0F5JR06"/>
<feature type="coiled-coil region" evidence="1">
    <location>
        <begin position="244"/>
        <end position="278"/>
    </location>
</feature>
<comment type="caution">
    <text evidence="2">The sequence shown here is derived from an EMBL/GenBank/DDBJ whole genome shotgun (WGS) entry which is preliminary data.</text>
</comment>
<evidence type="ECO:0008006" key="4">
    <source>
        <dbReference type="Google" id="ProtNLM"/>
    </source>
</evidence>
<evidence type="ECO:0000313" key="2">
    <source>
        <dbReference type="EMBL" id="KKB60213.1"/>
    </source>
</evidence>
<evidence type="ECO:0000313" key="3">
    <source>
        <dbReference type="Proteomes" id="UP000033047"/>
    </source>
</evidence>
<accession>A0A0F5JR06</accession>
<dbReference type="RefSeq" id="WP_046145196.1">
    <property type="nucleotide sequence ID" value="NZ_KQ033912.1"/>
</dbReference>
<dbReference type="PATRIC" id="fig|927665.4.peg.494"/>
<gene>
    <name evidence="2" type="ORF">HMPREF1535_00490</name>
</gene>
<name>A0A0F5JR06_9BACT</name>
<keyword evidence="1" id="KW-0175">Coiled coil</keyword>
<dbReference type="Proteomes" id="UP000033047">
    <property type="component" value="Unassembled WGS sequence"/>
</dbReference>
<dbReference type="EMBL" id="AQHV01000001">
    <property type="protein sequence ID" value="KKB60213.1"/>
    <property type="molecule type" value="Genomic_DNA"/>
</dbReference>
<sequence>MKKSVICIALAAVTLAACNNTEKEARTRLNNAKSMYERNELFAAKSEIDSIRALYPKEFKVLKEGLSLMRMVEMKEAERNIAFCDSLIPIKTEEAEGLKKGFVFEKDSVYEEIGNYIWKQQTVERNVQRCYIRSGVNEKGEIYLASVFYGGAPINHTGIKVSTKDGQFAETAAIPYDGGVNYRFKDLGKTTEVVTYKGEKGLDAAKFISTNVKERVKAEYTGGKPYTLYIADGDKKAIAATFELATVLSDLENLQKEKEKATKRIAYLKSKLESNTEE</sequence>
<dbReference type="GeneID" id="69981718"/>